<feature type="domain" description="Mut7-C RNAse" evidence="1">
    <location>
        <begin position="3"/>
        <end position="142"/>
    </location>
</feature>
<organism evidence="2 3">
    <name type="scientific">Thermatribacter velox</name>
    <dbReference type="NCBI Taxonomy" id="3039681"/>
    <lineage>
        <taxon>Bacteria</taxon>
        <taxon>Pseudomonadati</taxon>
        <taxon>Atribacterota</taxon>
        <taxon>Atribacteria</taxon>
        <taxon>Atribacterales</taxon>
        <taxon>Thermatribacteraceae</taxon>
        <taxon>Thermatribacter</taxon>
    </lineage>
</organism>
<dbReference type="InterPro" id="IPR002782">
    <property type="entry name" value="Mut7-C_RNAse_dom"/>
</dbReference>
<accession>A0ABZ2Y8Q5</accession>
<dbReference type="Pfam" id="PF01927">
    <property type="entry name" value="Mut7-C"/>
    <property type="match status" value="1"/>
</dbReference>
<protein>
    <submittedName>
        <fullName evidence="2">Mut7-C RNAse domain-containing protein</fullName>
    </submittedName>
</protein>
<dbReference type="Proteomes" id="UP001461341">
    <property type="component" value="Chromosome"/>
</dbReference>
<dbReference type="PANTHER" id="PTHR39081:SF1">
    <property type="entry name" value="MUT7-C RNASE DOMAIN-CONTAINING PROTEIN"/>
    <property type="match status" value="1"/>
</dbReference>
<evidence type="ECO:0000313" key="2">
    <source>
        <dbReference type="EMBL" id="WZL75369.1"/>
    </source>
</evidence>
<keyword evidence="3" id="KW-1185">Reference proteome</keyword>
<name>A0ABZ2Y8Q5_9BACT</name>
<evidence type="ECO:0000259" key="1">
    <source>
        <dbReference type="Pfam" id="PF01927"/>
    </source>
</evidence>
<sequence length="152" mass="18155">MVKFIVDCMLGKLARWLRISGYDTLYVRYLSDQKIIALARFEKRFILTRDREMQRLEPNLVCLIESLSLQEQLQEVFERFRLSPRLDESRCPHCNEVLVPISRDQAKKHIPLFVYQSFDKFTQCPSCQRVYWPGTHWQKITHLCQCVANKSE</sequence>
<dbReference type="PANTHER" id="PTHR39081">
    <property type="entry name" value="MUT7-C DOMAIN-CONTAINING PROTEIN"/>
    <property type="match status" value="1"/>
</dbReference>
<proteinExistence type="predicted"/>
<evidence type="ECO:0000313" key="3">
    <source>
        <dbReference type="Proteomes" id="UP001461341"/>
    </source>
</evidence>
<dbReference type="RefSeq" id="WP_369017516.1">
    <property type="nucleotide sequence ID" value="NZ_CP121689.1"/>
</dbReference>
<reference evidence="2 3" key="1">
    <citation type="submission" date="2023-03" db="EMBL/GenBank/DDBJ databases">
        <title>Novel Species.</title>
        <authorList>
            <person name="Ma S."/>
        </authorList>
    </citation>
    <scope>NUCLEOTIDE SEQUENCE [LARGE SCALE GENOMIC DNA]</scope>
    <source>
        <strain evidence="2 3">B11</strain>
    </source>
</reference>
<dbReference type="EMBL" id="CP121689">
    <property type="protein sequence ID" value="WZL75369.1"/>
    <property type="molecule type" value="Genomic_DNA"/>
</dbReference>
<gene>
    <name evidence="2" type="ORF">QBE54_07150</name>
</gene>